<comment type="caution">
    <text evidence="1">The sequence shown here is derived from an EMBL/GenBank/DDBJ whole genome shotgun (WGS) entry which is preliminary data.</text>
</comment>
<gene>
    <name evidence="1" type="ORF">PACLA_8A016797</name>
</gene>
<evidence type="ECO:0000313" key="1">
    <source>
        <dbReference type="EMBL" id="CAB4040843.1"/>
    </source>
</evidence>
<dbReference type="Proteomes" id="UP001152795">
    <property type="component" value="Unassembled WGS sequence"/>
</dbReference>
<protein>
    <submittedName>
        <fullName evidence="1">Uncharacterized protein</fullName>
    </submittedName>
</protein>
<sequence length="127" mass="14269">MAGQVNFNKPTGGTRNRVEEISVSAESSFKKHDEILHEIQEQNLERTISNELTSNPNQNLPADDGILILKNLSNPKEEFCIDLSDSSAPVVKRKSMISLGEFFEETILPKEEMYGIEDHGVTLDFEC</sequence>
<proteinExistence type="predicted"/>
<reference evidence="1" key="1">
    <citation type="submission" date="2020-04" db="EMBL/GenBank/DDBJ databases">
        <authorList>
            <person name="Alioto T."/>
            <person name="Alioto T."/>
            <person name="Gomez Garrido J."/>
        </authorList>
    </citation>
    <scope>NUCLEOTIDE SEQUENCE</scope>
    <source>
        <strain evidence="1">A484AB</strain>
    </source>
</reference>
<dbReference type="AlphaFoldDB" id="A0A7D9K3H5"/>
<name>A0A7D9K3H5_PARCT</name>
<organism evidence="1 2">
    <name type="scientific">Paramuricea clavata</name>
    <name type="common">Red gorgonian</name>
    <name type="synonym">Violescent sea-whip</name>
    <dbReference type="NCBI Taxonomy" id="317549"/>
    <lineage>
        <taxon>Eukaryota</taxon>
        <taxon>Metazoa</taxon>
        <taxon>Cnidaria</taxon>
        <taxon>Anthozoa</taxon>
        <taxon>Octocorallia</taxon>
        <taxon>Malacalcyonacea</taxon>
        <taxon>Plexauridae</taxon>
        <taxon>Paramuricea</taxon>
    </lineage>
</organism>
<keyword evidence="2" id="KW-1185">Reference proteome</keyword>
<accession>A0A7D9K3H5</accession>
<dbReference type="EMBL" id="CACRXK020027338">
    <property type="protein sequence ID" value="CAB4040843.1"/>
    <property type="molecule type" value="Genomic_DNA"/>
</dbReference>
<evidence type="ECO:0000313" key="2">
    <source>
        <dbReference type="Proteomes" id="UP001152795"/>
    </source>
</evidence>